<evidence type="ECO:0000259" key="8">
    <source>
        <dbReference type="Pfam" id="PF01292"/>
    </source>
</evidence>
<name>A0A516Q0L0_9ACTN</name>
<dbReference type="SUPFAM" id="SSF81342">
    <property type="entry name" value="Transmembrane di-heme cytochromes"/>
    <property type="match status" value="1"/>
</dbReference>
<keyword evidence="10" id="KW-1185">Reference proteome</keyword>
<feature type="transmembrane region" description="Helical" evidence="7">
    <location>
        <begin position="82"/>
        <end position="101"/>
    </location>
</feature>
<feature type="compositionally biased region" description="Basic and acidic residues" evidence="6">
    <location>
        <begin position="12"/>
        <end position="25"/>
    </location>
</feature>
<dbReference type="GO" id="GO:0005886">
    <property type="term" value="C:plasma membrane"/>
    <property type="evidence" value="ECO:0007669"/>
    <property type="project" value="UniProtKB-SubCell"/>
</dbReference>
<accession>A0A516Q0L0</accession>
<evidence type="ECO:0000256" key="2">
    <source>
        <dbReference type="ARBA" id="ARBA00022475"/>
    </source>
</evidence>
<proteinExistence type="predicted"/>
<comment type="subcellular location">
    <subcellularLocation>
        <location evidence="1">Cell membrane</location>
        <topology evidence="1">Multi-pass membrane protein</topology>
    </subcellularLocation>
</comment>
<dbReference type="Pfam" id="PF01292">
    <property type="entry name" value="Ni_hydr_CYTB"/>
    <property type="match status" value="1"/>
</dbReference>
<dbReference type="KEGG" id="mik:FOE78_14485"/>
<feature type="transmembrane region" description="Helical" evidence="7">
    <location>
        <begin position="182"/>
        <end position="205"/>
    </location>
</feature>
<feature type="domain" description="Cytochrome b561 bacterial/Ni-hydrogenase" evidence="8">
    <location>
        <begin position="39"/>
        <end position="215"/>
    </location>
</feature>
<evidence type="ECO:0000313" key="9">
    <source>
        <dbReference type="EMBL" id="QDP96965.1"/>
    </source>
</evidence>
<keyword evidence="4 7" id="KW-1133">Transmembrane helix</keyword>
<reference evidence="9 10" key="1">
    <citation type="submission" date="2019-07" db="EMBL/GenBank/DDBJ databases">
        <title>Microlunatus dokdonensis sp. nov. isolated from the rhizospheric soil of the wild plant Elymus tsukushiensis.</title>
        <authorList>
            <person name="Ghim S.-Y."/>
            <person name="Hwang Y.-J."/>
            <person name="Son J.-S."/>
            <person name="Shin J.-H."/>
        </authorList>
    </citation>
    <scope>NUCLEOTIDE SEQUENCE [LARGE SCALE GENOMIC DNA]</scope>
    <source>
        <strain evidence="9 10">KUDC0627</strain>
    </source>
</reference>
<protein>
    <submittedName>
        <fullName evidence="9">Cytochrome b/b6 domain-containing protein</fullName>
    </submittedName>
</protein>
<dbReference type="OrthoDB" id="3356835at2"/>
<dbReference type="Proteomes" id="UP000319263">
    <property type="component" value="Chromosome"/>
</dbReference>
<evidence type="ECO:0000256" key="7">
    <source>
        <dbReference type="SAM" id="Phobius"/>
    </source>
</evidence>
<dbReference type="Gene3D" id="1.20.950.20">
    <property type="entry name" value="Transmembrane di-heme cytochromes, Chain C"/>
    <property type="match status" value="1"/>
</dbReference>
<evidence type="ECO:0000256" key="4">
    <source>
        <dbReference type="ARBA" id="ARBA00022989"/>
    </source>
</evidence>
<keyword evidence="2" id="KW-1003">Cell membrane</keyword>
<evidence type="ECO:0000256" key="3">
    <source>
        <dbReference type="ARBA" id="ARBA00022692"/>
    </source>
</evidence>
<feature type="transmembrane region" description="Helical" evidence="7">
    <location>
        <begin position="148"/>
        <end position="170"/>
    </location>
</feature>
<feature type="compositionally biased region" description="Polar residues" evidence="6">
    <location>
        <begin position="1"/>
        <end position="10"/>
    </location>
</feature>
<sequence length="243" mass="26816">MTTESPTSDSPAARRAEGEGPDRPSGRPPTIIIRNRRHSRWLHAGIYLCTLLLLITGGWLLFGQEGNPSFLAELAHVPDTQLHKLIGWALLGIGVLGVIAWHHRIADFVRETVRWDRGDLAWLLGWPKAVRSGRFPPHQGDFDPAQRLANLILVGGLILLIGSGAGLATLHGGPIFVWLYRIHLWVTYPVTVMVVGHVVVASGILPGYRGTWRAMHLGGRLPTEVAGRLWPHWLQRQSRGKAG</sequence>
<dbReference type="AlphaFoldDB" id="A0A516Q0L0"/>
<keyword evidence="3 7" id="KW-0812">Transmembrane</keyword>
<organism evidence="9 10">
    <name type="scientific">Microlunatus elymi</name>
    <dbReference type="NCBI Taxonomy" id="2596828"/>
    <lineage>
        <taxon>Bacteria</taxon>
        <taxon>Bacillati</taxon>
        <taxon>Actinomycetota</taxon>
        <taxon>Actinomycetes</taxon>
        <taxon>Propionibacteriales</taxon>
        <taxon>Propionibacteriaceae</taxon>
        <taxon>Microlunatus</taxon>
    </lineage>
</organism>
<dbReference type="GO" id="GO:0009055">
    <property type="term" value="F:electron transfer activity"/>
    <property type="evidence" value="ECO:0007669"/>
    <property type="project" value="InterPro"/>
</dbReference>
<dbReference type="EMBL" id="CP041692">
    <property type="protein sequence ID" value="QDP96965.1"/>
    <property type="molecule type" value="Genomic_DNA"/>
</dbReference>
<dbReference type="InterPro" id="IPR011577">
    <property type="entry name" value="Cyt_b561_bac/Ni-Hgenase"/>
</dbReference>
<evidence type="ECO:0000313" key="10">
    <source>
        <dbReference type="Proteomes" id="UP000319263"/>
    </source>
</evidence>
<evidence type="ECO:0000256" key="5">
    <source>
        <dbReference type="ARBA" id="ARBA00023136"/>
    </source>
</evidence>
<evidence type="ECO:0000256" key="6">
    <source>
        <dbReference type="SAM" id="MobiDB-lite"/>
    </source>
</evidence>
<evidence type="ECO:0000256" key="1">
    <source>
        <dbReference type="ARBA" id="ARBA00004651"/>
    </source>
</evidence>
<keyword evidence="5 7" id="KW-0472">Membrane</keyword>
<gene>
    <name evidence="9" type="ORF">FOE78_14485</name>
</gene>
<dbReference type="InterPro" id="IPR016174">
    <property type="entry name" value="Di-haem_cyt_TM"/>
</dbReference>
<dbReference type="RefSeq" id="WP_143986926.1">
    <property type="nucleotide sequence ID" value="NZ_CP041692.1"/>
</dbReference>
<feature type="region of interest" description="Disordered" evidence="6">
    <location>
        <begin position="1"/>
        <end position="29"/>
    </location>
</feature>
<dbReference type="GO" id="GO:0022904">
    <property type="term" value="P:respiratory electron transport chain"/>
    <property type="evidence" value="ECO:0007669"/>
    <property type="project" value="InterPro"/>
</dbReference>
<feature type="transmembrane region" description="Helical" evidence="7">
    <location>
        <begin position="41"/>
        <end position="62"/>
    </location>
</feature>